<keyword evidence="2" id="KW-1185">Reference proteome</keyword>
<dbReference type="Proteomes" id="UP000218811">
    <property type="component" value="Unassembled WGS sequence"/>
</dbReference>
<name>A0A2H3J7Q2_WOLCO</name>
<accession>A0A2H3J7Q2</accession>
<dbReference type="EMBL" id="KB467942">
    <property type="protein sequence ID" value="PCH37971.1"/>
    <property type="molecule type" value="Genomic_DNA"/>
</dbReference>
<evidence type="ECO:0000313" key="2">
    <source>
        <dbReference type="Proteomes" id="UP000218811"/>
    </source>
</evidence>
<organism evidence="1 2">
    <name type="scientific">Wolfiporia cocos (strain MD-104)</name>
    <name type="common">Brown rot fungus</name>
    <dbReference type="NCBI Taxonomy" id="742152"/>
    <lineage>
        <taxon>Eukaryota</taxon>
        <taxon>Fungi</taxon>
        <taxon>Dikarya</taxon>
        <taxon>Basidiomycota</taxon>
        <taxon>Agaricomycotina</taxon>
        <taxon>Agaricomycetes</taxon>
        <taxon>Polyporales</taxon>
        <taxon>Phaeolaceae</taxon>
        <taxon>Wolfiporia</taxon>
    </lineage>
</organism>
<gene>
    <name evidence="1" type="ORF">WOLCODRAFT_135967</name>
</gene>
<reference evidence="1 2" key="1">
    <citation type="journal article" date="2012" name="Science">
        <title>The Paleozoic origin of enzymatic lignin decomposition reconstructed from 31 fungal genomes.</title>
        <authorList>
            <person name="Floudas D."/>
            <person name="Binder M."/>
            <person name="Riley R."/>
            <person name="Barry K."/>
            <person name="Blanchette R.A."/>
            <person name="Henrissat B."/>
            <person name="Martinez A.T."/>
            <person name="Otillar R."/>
            <person name="Spatafora J.W."/>
            <person name="Yadav J.S."/>
            <person name="Aerts A."/>
            <person name="Benoit I."/>
            <person name="Boyd A."/>
            <person name="Carlson A."/>
            <person name="Copeland A."/>
            <person name="Coutinho P.M."/>
            <person name="de Vries R.P."/>
            <person name="Ferreira P."/>
            <person name="Findley K."/>
            <person name="Foster B."/>
            <person name="Gaskell J."/>
            <person name="Glotzer D."/>
            <person name="Gorecki P."/>
            <person name="Heitman J."/>
            <person name="Hesse C."/>
            <person name="Hori C."/>
            <person name="Igarashi K."/>
            <person name="Jurgens J.A."/>
            <person name="Kallen N."/>
            <person name="Kersten P."/>
            <person name="Kohler A."/>
            <person name="Kuees U."/>
            <person name="Kumar T.K.A."/>
            <person name="Kuo A."/>
            <person name="LaButti K."/>
            <person name="Larrondo L.F."/>
            <person name="Lindquist E."/>
            <person name="Ling A."/>
            <person name="Lombard V."/>
            <person name="Lucas S."/>
            <person name="Lundell T."/>
            <person name="Martin R."/>
            <person name="McLaughlin D.J."/>
            <person name="Morgenstern I."/>
            <person name="Morin E."/>
            <person name="Murat C."/>
            <person name="Nagy L.G."/>
            <person name="Nolan M."/>
            <person name="Ohm R.A."/>
            <person name="Patyshakuliyeva A."/>
            <person name="Rokas A."/>
            <person name="Ruiz-Duenas F.J."/>
            <person name="Sabat G."/>
            <person name="Salamov A."/>
            <person name="Samejima M."/>
            <person name="Schmutz J."/>
            <person name="Slot J.C."/>
            <person name="St John F."/>
            <person name="Stenlid J."/>
            <person name="Sun H."/>
            <person name="Sun S."/>
            <person name="Syed K."/>
            <person name="Tsang A."/>
            <person name="Wiebenga A."/>
            <person name="Young D."/>
            <person name="Pisabarro A."/>
            <person name="Eastwood D.C."/>
            <person name="Martin F."/>
            <person name="Cullen D."/>
            <person name="Grigoriev I.V."/>
            <person name="Hibbett D.S."/>
        </authorList>
    </citation>
    <scope>NUCLEOTIDE SEQUENCE [LARGE SCALE GENOMIC DNA]</scope>
    <source>
        <strain evidence="1 2">MD-104</strain>
    </source>
</reference>
<proteinExistence type="predicted"/>
<protein>
    <submittedName>
        <fullName evidence="1">Uncharacterized protein</fullName>
    </submittedName>
</protein>
<sequence>MTMRSAPWDRLRGERRVRVAHRKCFRSALALDEILPRSLQYPAHTSSVNICAASKQVTLKAINA</sequence>
<evidence type="ECO:0000313" key="1">
    <source>
        <dbReference type="EMBL" id="PCH37971.1"/>
    </source>
</evidence>
<dbReference type="AlphaFoldDB" id="A0A2H3J7Q2"/>